<dbReference type="InterPro" id="IPR001370">
    <property type="entry name" value="BIR_rpt"/>
</dbReference>
<dbReference type="Pfam" id="PF00653">
    <property type="entry name" value="BIR"/>
    <property type="match status" value="1"/>
</dbReference>
<proteinExistence type="predicted"/>
<accession>A0A9D4FMT1</accession>
<dbReference type="SMART" id="SM00238">
    <property type="entry name" value="BIR"/>
    <property type="match status" value="1"/>
</dbReference>
<gene>
    <name evidence="1" type="ORF">DPMN_153227</name>
</gene>
<reference evidence="1" key="2">
    <citation type="submission" date="2020-11" db="EMBL/GenBank/DDBJ databases">
        <authorList>
            <person name="McCartney M.A."/>
            <person name="Auch B."/>
            <person name="Kono T."/>
            <person name="Mallez S."/>
            <person name="Becker A."/>
            <person name="Gohl D.M."/>
            <person name="Silverstein K.A.T."/>
            <person name="Koren S."/>
            <person name="Bechman K.B."/>
            <person name="Herman A."/>
            <person name="Abrahante J.E."/>
            <person name="Garbe J."/>
        </authorList>
    </citation>
    <scope>NUCLEOTIDE SEQUENCE</scope>
    <source>
        <strain evidence="1">Duluth1</strain>
        <tissue evidence="1">Whole animal</tissue>
    </source>
</reference>
<dbReference type="Proteomes" id="UP000828390">
    <property type="component" value="Unassembled WGS sequence"/>
</dbReference>
<evidence type="ECO:0000313" key="2">
    <source>
        <dbReference type="Proteomes" id="UP000828390"/>
    </source>
</evidence>
<dbReference type="SUPFAM" id="SSF57924">
    <property type="entry name" value="Inhibitor of apoptosis (IAP) repeat"/>
    <property type="match status" value="1"/>
</dbReference>
<organism evidence="1 2">
    <name type="scientific">Dreissena polymorpha</name>
    <name type="common">Zebra mussel</name>
    <name type="synonym">Mytilus polymorpha</name>
    <dbReference type="NCBI Taxonomy" id="45954"/>
    <lineage>
        <taxon>Eukaryota</taxon>
        <taxon>Metazoa</taxon>
        <taxon>Spiralia</taxon>
        <taxon>Lophotrochozoa</taxon>
        <taxon>Mollusca</taxon>
        <taxon>Bivalvia</taxon>
        <taxon>Autobranchia</taxon>
        <taxon>Heteroconchia</taxon>
        <taxon>Euheterodonta</taxon>
        <taxon>Imparidentia</taxon>
        <taxon>Neoheterodontei</taxon>
        <taxon>Myida</taxon>
        <taxon>Dreissenoidea</taxon>
        <taxon>Dreissenidae</taxon>
        <taxon>Dreissena</taxon>
    </lineage>
</organism>
<protein>
    <submittedName>
        <fullName evidence="1">Uncharacterized protein</fullName>
    </submittedName>
</protein>
<dbReference type="Gene3D" id="1.10.1170.10">
    <property type="entry name" value="Inhibitor Of Apoptosis Protein (2mihbC-IAP-1), Chain A"/>
    <property type="match status" value="1"/>
</dbReference>
<name>A0A9D4FMT1_DREPO</name>
<dbReference type="AlphaFoldDB" id="A0A9D4FMT1"/>
<comment type="caution">
    <text evidence="1">The sequence shown here is derived from an EMBL/GenBank/DDBJ whole genome shotgun (WGS) entry which is preliminary data.</text>
</comment>
<evidence type="ECO:0000313" key="1">
    <source>
        <dbReference type="EMBL" id="KAH3799616.1"/>
    </source>
</evidence>
<sequence>MARPVTARNEMEIRMCFELLRFLTFMTFPLNVNVSGLTLACSGFYYTGISALVRCFSCHRNHSNWQTDRVMFQVGNFMHDADCAFMLGTDTQNVPIHPLSGHNQQEADRNRLPMGNGSRYFNDQMAGMLFAEIFALSLLRIHKSSSPGVPSL</sequence>
<dbReference type="EMBL" id="JAIWYP010000007">
    <property type="protein sequence ID" value="KAH3799616.1"/>
    <property type="molecule type" value="Genomic_DNA"/>
</dbReference>
<reference evidence="1" key="1">
    <citation type="journal article" date="2019" name="bioRxiv">
        <title>The Genome of the Zebra Mussel, Dreissena polymorpha: A Resource for Invasive Species Research.</title>
        <authorList>
            <person name="McCartney M.A."/>
            <person name="Auch B."/>
            <person name="Kono T."/>
            <person name="Mallez S."/>
            <person name="Zhang Y."/>
            <person name="Obille A."/>
            <person name="Becker A."/>
            <person name="Abrahante J.E."/>
            <person name="Garbe J."/>
            <person name="Badalamenti J.P."/>
            <person name="Herman A."/>
            <person name="Mangelson H."/>
            <person name="Liachko I."/>
            <person name="Sullivan S."/>
            <person name="Sone E.D."/>
            <person name="Koren S."/>
            <person name="Silverstein K.A.T."/>
            <person name="Beckman K.B."/>
            <person name="Gohl D.M."/>
        </authorList>
    </citation>
    <scope>NUCLEOTIDE SEQUENCE</scope>
    <source>
        <strain evidence="1">Duluth1</strain>
        <tissue evidence="1">Whole animal</tissue>
    </source>
</reference>
<keyword evidence="2" id="KW-1185">Reference proteome</keyword>
<dbReference type="PROSITE" id="PS50143">
    <property type="entry name" value="BIR_REPEAT_2"/>
    <property type="match status" value="1"/>
</dbReference>